<reference evidence="3 4" key="1">
    <citation type="submission" date="2019-03" db="EMBL/GenBank/DDBJ databases">
        <title>Draft genome sequences of novel Actinobacteria.</title>
        <authorList>
            <person name="Sahin N."/>
            <person name="Ay H."/>
            <person name="Saygin H."/>
        </authorList>
    </citation>
    <scope>NUCLEOTIDE SEQUENCE [LARGE SCALE GENOMIC DNA]</scope>
    <source>
        <strain evidence="3 4">H3C3</strain>
    </source>
</reference>
<protein>
    <recommendedName>
        <fullName evidence="5">Phage holin family protein</fullName>
    </recommendedName>
</protein>
<keyword evidence="4" id="KW-1185">Reference proteome</keyword>
<keyword evidence="2" id="KW-0812">Transmembrane</keyword>
<dbReference type="InterPro" id="IPR009937">
    <property type="entry name" value="Phage_holin_3_6"/>
</dbReference>
<evidence type="ECO:0000313" key="3">
    <source>
        <dbReference type="EMBL" id="TDD83392.1"/>
    </source>
</evidence>
<dbReference type="Pfam" id="PF07332">
    <property type="entry name" value="Phage_holin_3_6"/>
    <property type="match status" value="1"/>
</dbReference>
<keyword evidence="2" id="KW-0472">Membrane</keyword>
<gene>
    <name evidence="3" type="ORF">E1298_21370</name>
</gene>
<keyword evidence="1" id="KW-0175">Coiled coil</keyword>
<feature type="transmembrane region" description="Helical" evidence="2">
    <location>
        <begin position="81"/>
        <end position="101"/>
    </location>
</feature>
<accession>A0A4R5BI44</accession>
<organism evidence="3 4">
    <name type="scientific">Actinomadura rubrisoli</name>
    <dbReference type="NCBI Taxonomy" id="2530368"/>
    <lineage>
        <taxon>Bacteria</taxon>
        <taxon>Bacillati</taxon>
        <taxon>Actinomycetota</taxon>
        <taxon>Actinomycetes</taxon>
        <taxon>Streptosporangiales</taxon>
        <taxon>Thermomonosporaceae</taxon>
        <taxon>Actinomadura</taxon>
    </lineage>
</organism>
<proteinExistence type="predicted"/>
<dbReference type="Proteomes" id="UP000294513">
    <property type="component" value="Unassembled WGS sequence"/>
</dbReference>
<keyword evidence="2" id="KW-1133">Transmembrane helix</keyword>
<dbReference type="AlphaFoldDB" id="A0A4R5BI44"/>
<dbReference type="EMBL" id="SMKU01000113">
    <property type="protein sequence ID" value="TDD83392.1"/>
    <property type="molecule type" value="Genomic_DNA"/>
</dbReference>
<comment type="caution">
    <text evidence="3">The sequence shown here is derived from an EMBL/GenBank/DDBJ whole genome shotgun (WGS) entry which is preliminary data.</text>
</comment>
<evidence type="ECO:0000313" key="4">
    <source>
        <dbReference type="Proteomes" id="UP000294513"/>
    </source>
</evidence>
<feature type="transmembrane region" description="Helical" evidence="2">
    <location>
        <begin position="47"/>
        <end position="69"/>
    </location>
</feature>
<feature type="coiled-coil region" evidence="1">
    <location>
        <begin position="16"/>
        <end position="43"/>
    </location>
</feature>
<evidence type="ECO:0000256" key="1">
    <source>
        <dbReference type="SAM" id="Coils"/>
    </source>
</evidence>
<dbReference type="RefSeq" id="WP_131895944.1">
    <property type="nucleotide sequence ID" value="NZ_SMKU01000113.1"/>
</dbReference>
<sequence length="128" mass="13167">MGTSGEAARVEEEPLEGSLEENLALARQVIEAAQREMAAKAKKSLPALRLGALAGTLGLVATAATYRMSVQLLERKLPPELASFVTAAAYGSGAGAAALAASRKWRGAPAPLPTDTARQVAEILTEPG</sequence>
<evidence type="ECO:0000256" key="2">
    <source>
        <dbReference type="SAM" id="Phobius"/>
    </source>
</evidence>
<evidence type="ECO:0008006" key="5">
    <source>
        <dbReference type="Google" id="ProtNLM"/>
    </source>
</evidence>
<name>A0A4R5BI44_9ACTN</name>